<dbReference type="InterPro" id="IPR016032">
    <property type="entry name" value="Sig_transdc_resp-reg_C-effctor"/>
</dbReference>
<keyword evidence="7" id="KW-1185">Reference proteome</keyword>
<dbReference type="SUPFAM" id="SSF52172">
    <property type="entry name" value="CheY-like"/>
    <property type="match status" value="1"/>
</dbReference>
<dbReference type="Gene3D" id="3.40.50.2300">
    <property type="match status" value="1"/>
</dbReference>
<comment type="caution">
    <text evidence="6">The sequence shown here is derived from an EMBL/GenBank/DDBJ whole genome shotgun (WGS) entry which is preliminary data.</text>
</comment>
<reference evidence="7" key="1">
    <citation type="journal article" date="2019" name="Int. J. Syst. Evol. Microbiol.">
        <title>The Global Catalogue of Microorganisms (GCM) 10K type strain sequencing project: providing services to taxonomists for standard genome sequencing and annotation.</title>
        <authorList>
            <consortium name="The Broad Institute Genomics Platform"/>
            <consortium name="The Broad Institute Genome Sequencing Center for Infectious Disease"/>
            <person name="Wu L."/>
            <person name="Ma J."/>
        </authorList>
    </citation>
    <scope>NUCLEOTIDE SEQUENCE [LARGE SCALE GENOMIC DNA]</scope>
    <source>
        <strain evidence="7">CECT 8472</strain>
    </source>
</reference>
<dbReference type="InterPro" id="IPR036388">
    <property type="entry name" value="WH-like_DNA-bd_sf"/>
</dbReference>
<dbReference type="SMART" id="SM00448">
    <property type="entry name" value="REC"/>
    <property type="match status" value="1"/>
</dbReference>
<name>A0ABV8UK94_9PROT</name>
<dbReference type="PANTHER" id="PTHR45566">
    <property type="entry name" value="HTH-TYPE TRANSCRIPTIONAL REGULATOR YHJB-RELATED"/>
    <property type="match status" value="1"/>
</dbReference>
<dbReference type="InterPro" id="IPR058245">
    <property type="entry name" value="NreC/VraR/RcsB-like_REC"/>
</dbReference>
<evidence type="ECO:0000313" key="6">
    <source>
        <dbReference type="EMBL" id="MFC4351281.1"/>
    </source>
</evidence>
<dbReference type="PRINTS" id="PR00038">
    <property type="entry name" value="HTHLUXR"/>
</dbReference>
<evidence type="ECO:0000256" key="1">
    <source>
        <dbReference type="ARBA" id="ARBA00022553"/>
    </source>
</evidence>
<sequence>MSVLVVDDHPLVTKALVHLLETEGIEAASVSSVKEAIEYIRTIRKPDLVILDAHMPGIDGIAGLGLLQSGFPGLPVALWSGDECQEMIQKAIENGAIGFLSKAMSIRAIIPAIHLMLAGEPYLPVHLMASRQEPPENPARRPLPPSLTPREFAVLEELCHGLSNKQIARNLGIEEITVKLHLRSIYKKINVKTRTQAIAAYCNQPQATTVQEKTI</sequence>
<proteinExistence type="predicted"/>
<dbReference type="InterPro" id="IPR051015">
    <property type="entry name" value="EvgA-like"/>
</dbReference>
<dbReference type="CDD" id="cd06170">
    <property type="entry name" value="LuxR_C_like"/>
    <property type="match status" value="1"/>
</dbReference>
<dbReference type="Pfam" id="PF00072">
    <property type="entry name" value="Response_reg"/>
    <property type="match status" value="1"/>
</dbReference>
<evidence type="ECO:0000259" key="5">
    <source>
        <dbReference type="PROSITE" id="PS50110"/>
    </source>
</evidence>
<evidence type="ECO:0000313" key="7">
    <source>
        <dbReference type="Proteomes" id="UP001595799"/>
    </source>
</evidence>
<dbReference type="SUPFAM" id="SSF46894">
    <property type="entry name" value="C-terminal effector domain of the bipartite response regulators"/>
    <property type="match status" value="1"/>
</dbReference>
<dbReference type="PROSITE" id="PS00622">
    <property type="entry name" value="HTH_LUXR_1"/>
    <property type="match status" value="1"/>
</dbReference>
<dbReference type="SMART" id="SM00421">
    <property type="entry name" value="HTH_LUXR"/>
    <property type="match status" value="1"/>
</dbReference>
<keyword evidence="2" id="KW-0238">DNA-binding</keyword>
<evidence type="ECO:0000256" key="3">
    <source>
        <dbReference type="PROSITE-ProRule" id="PRU00169"/>
    </source>
</evidence>
<dbReference type="PROSITE" id="PS50043">
    <property type="entry name" value="HTH_LUXR_2"/>
    <property type="match status" value="1"/>
</dbReference>
<accession>A0ABV8UK94</accession>
<feature type="domain" description="HTH luxR-type" evidence="4">
    <location>
        <begin position="140"/>
        <end position="205"/>
    </location>
</feature>
<dbReference type="RefSeq" id="WP_382421616.1">
    <property type="nucleotide sequence ID" value="NZ_JBHSCW010000003.1"/>
</dbReference>
<dbReference type="PANTHER" id="PTHR45566:SF1">
    <property type="entry name" value="HTH-TYPE TRANSCRIPTIONAL REGULATOR YHJB-RELATED"/>
    <property type="match status" value="1"/>
</dbReference>
<dbReference type="Proteomes" id="UP001595799">
    <property type="component" value="Unassembled WGS sequence"/>
</dbReference>
<dbReference type="InterPro" id="IPR000792">
    <property type="entry name" value="Tscrpt_reg_LuxR_C"/>
</dbReference>
<feature type="modified residue" description="4-aspartylphosphate" evidence="3">
    <location>
        <position position="52"/>
    </location>
</feature>
<dbReference type="CDD" id="cd17535">
    <property type="entry name" value="REC_NarL-like"/>
    <property type="match status" value="1"/>
</dbReference>
<dbReference type="Pfam" id="PF00196">
    <property type="entry name" value="GerE"/>
    <property type="match status" value="1"/>
</dbReference>
<dbReference type="InterPro" id="IPR011006">
    <property type="entry name" value="CheY-like_superfamily"/>
</dbReference>
<feature type="domain" description="Response regulatory" evidence="5">
    <location>
        <begin position="2"/>
        <end position="117"/>
    </location>
</feature>
<evidence type="ECO:0000256" key="2">
    <source>
        <dbReference type="ARBA" id="ARBA00023125"/>
    </source>
</evidence>
<gene>
    <name evidence="6" type="ORF">ACFOW6_06970</name>
</gene>
<organism evidence="6 7">
    <name type="scientific">Fodinicurvata halophila</name>
    <dbReference type="NCBI Taxonomy" id="1419723"/>
    <lineage>
        <taxon>Bacteria</taxon>
        <taxon>Pseudomonadati</taxon>
        <taxon>Pseudomonadota</taxon>
        <taxon>Alphaproteobacteria</taxon>
        <taxon>Rhodospirillales</taxon>
        <taxon>Rhodovibrionaceae</taxon>
        <taxon>Fodinicurvata</taxon>
    </lineage>
</organism>
<dbReference type="Gene3D" id="1.10.10.10">
    <property type="entry name" value="Winged helix-like DNA-binding domain superfamily/Winged helix DNA-binding domain"/>
    <property type="match status" value="1"/>
</dbReference>
<evidence type="ECO:0000259" key="4">
    <source>
        <dbReference type="PROSITE" id="PS50043"/>
    </source>
</evidence>
<dbReference type="PROSITE" id="PS50110">
    <property type="entry name" value="RESPONSE_REGULATORY"/>
    <property type="match status" value="1"/>
</dbReference>
<keyword evidence="1 3" id="KW-0597">Phosphoprotein</keyword>
<dbReference type="InterPro" id="IPR001789">
    <property type="entry name" value="Sig_transdc_resp-reg_receiver"/>
</dbReference>
<dbReference type="EMBL" id="JBHSCW010000003">
    <property type="protein sequence ID" value="MFC4351281.1"/>
    <property type="molecule type" value="Genomic_DNA"/>
</dbReference>
<protein>
    <submittedName>
        <fullName evidence="6">Response regulator</fullName>
    </submittedName>
</protein>